<comment type="caution">
    <text evidence="1">The sequence shown here is derived from an EMBL/GenBank/DDBJ whole genome shotgun (WGS) entry which is preliminary data.</text>
</comment>
<gene>
    <name evidence="1" type="ORF">QBC35DRAFT_477331</name>
</gene>
<evidence type="ECO:0000313" key="1">
    <source>
        <dbReference type="EMBL" id="KAK4184368.1"/>
    </source>
</evidence>
<accession>A0AAN6WLK8</accession>
<name>A0AAN6WLK8_9PEZI</name>
<protein>
    <submittedName>
        <fullName evidence="1">Uncharacterized protein</fullName>
    </submittedName>
</protein>
<sequence length="330" mass="36878">MSQATPDLVAAFVVQPQTEIPLSTSFRPFAIAVHVPKQENLEFEATAGVVLPNGRLIGNVATARPIAPNQDVPDLSWNPAECPTGPKPTPEGYQLLYFVFRGLSADHEGKSSVRVDVKARNQPAASALFVTVISKETEVFDRDHDPERGDDYNLRLFNSAERFALQTLDVPNNEIIFTGTLPASSTTKLQAVEETFLMIWGDHCTPPEWWNPQWEGPKDLELQVSNGFPLVWHRVNNRGLKFRAYLYAQVDVFSGWSEPQFLCCSDGYWDPDPRKKNPEMVFSSFGPRPGLGEGEHALDCFVVQVDGEFEVPGGPVIARRRDFIDVHVKQ</sequence>
<reference evidence="1" key="2">
    <citation type="submission" date="2023-05" db="EMBL/GenBank/DDBJ databases">
        <authorList>
            <consortium name="Lawrence Berkeley National Laboratory"/>
            <person name="Steindorff A."/>
            <person name="Hensen N."/>
            <person name="Bonometti L."/>
            <person name="Westerberg I."/>
            <person name="Brannstrom I.O."/>
            <person name="Guillou S."/>
            <person name="Cros-Aarteil S."/>
            <person name="Calhoun S."/>
            <person name="Haridas S."/>
            <person name="Kuo A."/>
            <person name="Mondo S."/>
            <person name="Pangilinan J."/>
            <person name="Riley R."/>
            <person name="Labutti K."/>
            <person name="Andreopoulos B."/>
            <person name="Lipzen A."/>
            <person name="Chen C."/>
            <person name="Yanf M."/>
            <person name="Daum C."/>
            <person name="Ng V."/>
            <person name="Clum A."/>
            <person name="Ohm R."/>
            <person name="Martin F."/>
            <person name="Silar P."/>
            <person name="Natvig D."/>
            <person name="Lalanne C."/>
            <person name="Gautier V."/>
            <person name="Ament-Velasquez S.L."/>
            <person name="Kruys A."/>
            <person name="Hutchinson M.I."/>
            <person name="Powell A.J."/>
            <person name="Barry K."/>
            <person name="Miller A.N."/>
            <person name="Grigoriev I.V."/>
            <person name="Debuchy R."/>
            <person name="Gladieux P."/>
            <person name="Thoren M.H."/>
            <person name="Johannesson H."/>
        </authorList>
    </citation>
    <scope>NUCLEOTIDE SEQUENCE</scope>
    <source>
        <strain evidence="1">PSN309</strain>
    </source>
</reference>
<keyword evidence="2" id="KW-1185">Reference proteome</keyword>
<reference evidence="1" key="1">
    <citation type="journal article" date="2023" name="Mol. Phylogenet. Evol.">
        <title>Genome-scale phylogeny and comparative genomics of the fungal order Sordariales.</title>
        <authorList>
            <person name="Hensen N."/>
            <person name="Bonometti L."/>
            <person name="Westerberg I."/>
            <person name="Brannstrom I.O."/>
            <person name="Guillou S."/>
            <person name="Cros-Aarteil S."/>
            <person name="Calhoun S."/>
            <person name="Haridas S."/>
            <person name="Kuo A."/>
            <person name="Mondo S."/>
            <person name="Pangilinan J."/>
            <person name="Riley R."/>
            <person name="LaButti K."/>
            <person name="Andreopoulos B."/>
            <person name="Lipzen A."/>
            <person name="Chen C."/>
            <person name="Yan M."/>
            <person name="Daum C."/>
            <person name="Ng V."/>
            <person name="Clum A."/>
            <person name="Steindorff A."/>
            <person name="Ohm R.A."/>
            <person name="Martin F."/>
            <person name="Silar P."/>
            <person name="Natvig D.O."/>
            <person name="Lalanne C."/>
            <person name="Gautier V."/>
            <person name="Ament-Velasquez S.L."/>
            <person name="Kruys A."/>
            <person name="Hutchinson M.I."/>
            <person name="Powell A.J."/>
            <person name="Barry K."/>
            <person name="Miller A.N."/>
            <person name="Grigoriev I.V."/>
            <person name="Debuchy R."/>
            <person name="Gladieux P."/>
            <person name="Hiltunen Thoren M."/>
            <person name="Johannesson H."/>
        </authorList>
    </citation>
    <scope>NUCLEOTIDE SEQUENCE</scope>
    <source>
        <strain evidence="1">PSN309</strain>
    </source>
</reference>
<evidence type="ECO:0000313" key="2">
    <source>
        <dbReference type="Proteomes" id="UP001302126"/>
    </source>
</evidence>
<proteinExistence type="predicted"/>
<dbReference type="Proteomes" id="UP001302126">
    <property type="component" value="Unassembled WGS sequence"/>
</dbReference>
<dbReference type="AlphaFoldDB" id="A0AAN6WLK8"/>
<dbReference type="EMBL" id="MU864492">
    <property type="protein sequence ID" value="KAK4184368.1"/>
    <property type="molecule type" value="Genomic_DNA"/>
</dbReference>
<organism evidence="1 2">
    <name type="scientific">Podospora australis</name>
    <dbReference type="NCBI Taxonomy" id="1536484"/>
    <lineage>
        <taxon>Eukaryota</taxon>
        <taxon>Fungi</taxon>
        <taxon>Dikarya</taxon>
        <taxon>Ascomycota</taxon>
        <taxon>Pezizomycotina</taxon>
        <taxon>Sordariomycetes</taxon>
        <taxon>Sordariomycetidae</taxon>
        <taxon>Sordariales</taxon>
        <taxon>Podosporaceae</taxon>
        <taxon>Podospora</taxon>
    </lineage>
</organism>